<evidence type="ECO:0000313" key="3">
    <source>
        <dbReference type="Proteomes" id="UP000708347"/>
    </source>
</evidence>
<keyword evidence="3" id="KW-1185">Reference proteome</keyword>
<evidence type="ECO:0000256" key="1">
    <source>
        <dbReference type="SAM" id="MobiDB-lite"/>
    </source>
</evidence>
<feature type="region of interest" description="Disordered" evidence="1">
    <location>
        <begin position="1"/>
        <end position="24"/>
    </location>
</feature>
<proteinExistence type="predicted"/>
<reference evidence="2 3" key="1">
    <citation type="submission" date="2019-05" db="EMBL/GenBank/DDBJ databases">
        <title>Mycolicibacterium sphagni ENV482 genome assembly.</title>
        <authorList>
            <person name="Chen W."/>
            <person name="Faulkner N.W."/>
            <person name="Hyman M.R."/>
        </authorList>
    </citation>
    <scope>NUCLEOTIDE SEQUENCE [LARGE SCALE GENOMIC DNA]</scope>
    <source>
        <strain evidence="2 3">ENV482</strain>
    </source>
</reference>
<dbReference type="Proteomes" id="UP000708347">
    <property type="component" value="Unassembled WGS sequence"/>
</dbReference>
<dbReference type="EMBL" id="VBSB01000035">
    <property type="protein sequence ID" value="NTY63579.1"/>
    <property type="molecule type" value="Genomic_DNA"/>
</dbReference>
<feature type="non-terminal residue" evidence="2">
    <location>
        <position position="57"/>
    </location>
</feature>
<gene>
    <name evidence="2" type="ORF">FEG63_29075</name>
</gene>
<organism evidence="2 3">
    <name type="scientific">Mycolicibacterium sphagni</name>
    <dbReference type="NCBI Taxonomy" id="1786"/>
    <lineage>
        <taxon>Bacteria</taxon>
        <taxon>Bacillati</taxon>
        <taxon>Actinomycetota</taxon>
        <taxon>Actinomycetes</taxon>
        <taxon>Mycobacteriales</taxon>
        <taxon>Mycobacteriaceae</taxon>
        <taxon>Mycolicibacterium</taxon>
    </lineage>
</organism>
<name>A0ABX2K0P9_9MYCO</name>
<feature type="compositionally biased region" description="Polar residues" evidence="1">
    <location>
        <begin position="1"/>
        <end position="10"/>
    </location>
</feature>
<accession>A0ABX2K0P9</accession>
<comment type="caution">
    <text evidence="2">The sequence shown here is derived from an EMBL/GenBank/DDBJ whole genome shotgun (WGS) entry which is preliminary data.</text>
</comment>
<protein>
    <submittedName>
        <fullName evidence="2">16S rRNA (Cytosine(1402)-N(4))-methyltransferase</fullName>
    </submittedName>
</protein>
<sequence>MKHSATSSELAAQPEVARASWPLPEPTLTYFPNARFAISDRDPDARAHRAPSGATTH</sequence>
<evidence type="ECO:0000313" key="2">
    <source>
        <dbReference type="EMBL" id="NTY63579.1"/>
    </source>
</evidence>